<dbReference type="InterPro" id="IPR050383">
    <property type="entry name" value="GlyoxalaseI/FosfomycinResist"/>
</dbReference>
<dbReference type="PANTHER" id="PTHR21366:SF22">
    <property type="entry name" value="VOC DOMAIN-CONTAINING PROTEIN"/>
    <property type="match status" value="1"/>
</dbReference>
<evidence type="ECO:0000259" key="1">
    <source>
        <dbReference type="PROSITE" id="PS51819"/>
    </source>
</evidence>
<evidence type="ECO:0000313" key="3">
    <source>
        <dbReference type="Proteomes" id="UP000249794"/>
    </source>
</evidence>
<dbReference type="InterPro" id="IPR029068">
    <property type="entry name" value="Glyas_Bleomycin-R_OHBP_Dase"/>
</dbReference>
<dbReference type="PROSITE" id="PS51819">
    <property type="entry name" value="VOC"/>
    <property type="match status" value="1"/>
</dbReference>
<protein>
    <submittedName>
        <fullName evidence="2">Glyoxalase</fullName>
    </submittedName>
</protein>
<gene>
    <name evidence="2" type="ORF">DCF15_10670</name>
</gene>
<reference evidence="2 3" key="2">
    <citation type="submission" date="2018-06" db="EMBL/GenBank/DDBJ databases">
        <title>Metagenomic assembly of (sub)arctic Cyanobacteria and their associated microbiome from non-axenic cultures.</title>
        <authorList>
            <person name="Baurain D."/>
        </authorList>
    </citation>
    <scope>NUCLEOTIDE SEQUENCE [LARGE SCALE GENOMIC DNA]</scope>
    <source>
        <strain evidence="2">ULC027bin1</strain>
    </source>
</reference>
<dbReference type="InterPro" id="IPR037523">
    <property type="entry name" value="VOC_core"/>
</dbReference>
<accession>A0A2W4XDI6</accession>
<name>A0A2W4XDI6_9CYAN</name>
<dbReference type="Pfam" id="PF00903">
    <property type="entry name" value="Glyoxalase"/>
    <property type="match status" value="1"/>
</dbReference>
<dbReference type="PANTHER" id="PTHR21366">
    <property type="entry name" value="GLYOXALASE FAMILY PROTEIN"/>
    <property type="match status" value="1"/>
</dbReference>
<sequence length="125" mass="14067">MADILYPLHVAVQVSDLALAEAFYSEVIGLKKVARSLTFPGTWYQIGDFQLHLIVSDWASQPTREEKWGRHPHITFATYHLDSIKRDLSDRQVPFQMSSSGRAALFVKDPDGNVVELLQVDEAAP</sequence>
<evidence type="ECO:0000313" key="2">
    <source>
        <dbReference type="EMBL" id="PZO55353.1"/>
    </source>
</evidence>
<organism evidence="2 3">
    <name type="scientific">Phormidesmis priestleyi</name>
    <dbReference type="NCBI Taxonomy" id="268141"/>
    <lineage>
        <taxon>Bacteria</taxon>
        <taxon>Bacillati</taxon>
        <taxon>Cyanobacteriota</taxon>
        <taxon>Cyanophyceae</taxon>
        <taxon>Leptolyngbyales</taxon>
        <taxon>Leptolyngbyaceae</taxon>
        <taxon>Phormidesmis</taxon>
    </lineage>
</organism>
<dbReference type="AlphaFoldDB" id="A0A2W4XDI6"/>
<dbReference type="InterPro" id="IPR004360">
    <property type="entry name" value="Glyas_Fos-R_dOase_dom"/>
</dbReference>
<dbReference type="Gene3D" id="3.10.180.10">
    <property type="entry name" value="2,3-Dihydroxybiphenyl 1,2-Dioxygenase, domain 1"/>
    <property type="match status" value="1"/>
</dbReference>
<dbReference type="EMBL" id="QBMP01000098">
    <property type="protein sequence ID" value="PZO55353.1"/>
    <property type="molecule type" value="Genomic_DNA"/>
</dbReference>
<proteinExistence type="predicted"/>
<reference evidence="3" key="1">
    <citation type="submission" date="2018-04" db="EMBL/GenBank/DDBJ databases">
        <authorList>
            <person name="Cornet L."/>
        </authorList>
    </citation>
    <scope>NUCLEOTIDE SEQUENCE [LARGE SCALE GENOMIC DNA]</scope>
</reference>
<feature type="domain" description="VOC" evidence="1">
    <location>
        <begin position="6"/>
        <end position="125"/>
    </location>
</feature>
<dbReference type="SUPFAM" id="SSF54593">
    <property type="entry name" value="Glyoxalase/Bleomycin resistance protein/Dihydroxybiphenyl dioxygenase"/>
    <property type="match status" value="1"/>
</dbReference>
<dbReference type="Proteomes" id="UP000249794">
    <property type="component" value="Unassembled WGS sequence"/>
</dbReference>
<comment type="caution">
    <text evidence="2">The sequence shown here is derived from an EMBL/GenBank/DDBJ whole genome shotgun (WGS) entry which is preliminary data.</text>
</comment>